<comment type="subcellular location">
    <subcellularLocation>
        <location evidence="2">Membrane</location>
        <topology evidence="2">Multi-pass membrane protein</topology>
    </subcellularLocation>
</comment>
<keyword evidence="10 11" id="KW-0472">Membrane</keyword>
<evidence type="ECO:0000313" key="13">
    <source>
        <dbReference type="EMBL" id="MBC8562053.1"/>
    </source>
</evidence>
<dbReference type="SUPFAM" id="SSF50156">
    <property type="entry name" value="PDZ domain-like"/>
    <property type="match status" value="2"/>
</dbReference>
<evidence type="ECO:0000256" key="5">
    <source>
        <dbReference type="ARBA" id="ARBA00022692"/>
    </source>
</evidence>
<feature type="transmembrane region" description="Helical" evidence="11">
    <location>
        <begin position="373"/>
        <end position="394"/>
    </location>
</feature>
<evidence type="ECO:0000256" key="7">
    <source>
        <dbReference type="ARBA" id="ARBA00022833"/>
    </source>
</evidence>
<dbReference type="InterPro" id="IPR004387">
    <property type="entry name" value="Pept_M50_Zn"/>
</dbReference>
<dbReference type="EMBL" id="JACRSX010000004">
    <property type="protein sequence ID" value="MBC8562053.1"/>
    <property type="molecule type" value="Genomic_DNA"/>
</dbReference>
<dbReference type="Pfam" id="PF17820">
    <property type="entry name" value="PDZ_6"/>
    <property type="match status" value="1"/>
</dbReference>
<accession>A0ABR7N089</accession>
<dbReference type="Proteomes" id="UP000606193">
    <property type="component" value="Unassembled WGS sequence"/>
</dbReference>
<feature type="transmembrane region" description="Helical" evidence="11">
    <location>
        <begin position="423"/>
        <end position="442"/>
    </location>
</feature>
<sequence>MNIVAALLIFTVIVVVHEFGHFLLAKKNGVEVTEFSVGMGPRIITFCKTDKGMTCKLFCSQKLFEEREDWAHITKYSWKLFPIGGSCAMVGEDTEDESEGSFNSKGVWARFSVIFAGPFFNFILAFVFSIIILGNAGIDMPEVVQVLPGQPGEAAGVQEGDMVRSINGHKISIGREITTYLQLHPLTEDTVKVVVERDGKEKTLSIDPDYKTYLFGFSYPSDEKSKAEVSEVTDDGAFKKAGVKEKDTILEVNGTKVTNSGELSRIMEKYKTGKAVTFVVDRKGEEKTFQVTPKPYEGKTLGFAASKNEMKGPAAVLKYSVIEVKYWIETTVASLGQLVRGKVSRNDVSGVVGIVDAVGGVIDQSVEYGVKTVIINMLYMSVLLSANLGVMNLLPLPALDGGRLVFILIEAVRGKPVDREKEGFVHVIGFFLLMILMVLIMFNDIWKIIH</sequence>
<keyword evidence="6 11" id="KW-0378">Hydrolase</keyword>
<evidence type="ECO:0000313" key="14">
    <source>
        <dbReference type="Proteomes" id="UP000606193"/>
    </source>
</evidence>
<evidence type="ECO:0000256" key="8">
    <source>
        <dbReference type="ARBA" id="ARBA00022989"/>
    </source>
</evidence>
<dbReference type="InterPro" id="IPR036034">
    <property type="entry name" value="PDZ_sf"/>
</dbReference>
<name>A0ABR7N089_9FIRM</name>
<dbReference type="PANTHER" id="PTHR42837:SF2">
    <property type="entry name" value="MEMBRANE METALLOPROTEASE ARASP2, CHLOROPLASTIC-RELATED"/>
    <property type="match status" value="1"/>
</dbReference>
<dbReference type="InterPro" id="IPR008915">
    <property type="entry name" value="Peptidase_M50"/>
</dbReference>
<comment type="caution">
    <text evidence="13">The sequence shown here is derived from an EMBL/GenBank/DDBJ whole genome shotgun (WGS) entry which is preliminary data.</text>
</comment>
<dbReference type="CDD" id="cd06163">
    <property type="entry name" value="S2P-M50_PDZ_RseP-like"/>
    <property type="match status" value="2"/>
</dbReference>
<evidence type="ECO:0000256" key="9">
    <source>
        <dbReference type="ARBA" id="ARBA00023049"/>
    </source>
</evidence>
<dbReference type="EC" id="3.4.24.-" evidence="11"/>
<comment type="cofactor">
    <cofactor evidence="1 11">
        <name>Zn(2+)</name>
        <dbReference type="ChEBI" id="CHEBI:29105"/>
    </cofactor>
</comment>
<keyword evidence="5 11" id="KW-0812">Transmembrane</keyword>
<keyword evidence="8 11" id="KW-1133">Transmembrane helix</keyword>
<dbReference type="Pfam" id="PF02163">
    <property type="entry name" value="Peptidase_M50"/>
    <property type="match status" value="2"/>
</dbReference>
<dbReference type="GO" id="GO:0008237">
    <property type="term" value="F:metallopeptidase activity"/>
    <property type="evidence" value="ECO:0007669"/>
    <property type="project" value="UniProtKB-KW"/>
</dbReference>
<dbReference type="PROSITE" id="PS50106">
    <property type="entry name" value="PDZ"/>
    <property type="match status" value="1"/>
</dbReference>
<evidence type="ECO:0000256" key="3">
    <source>
        <dbReference type="ARBA" id="ARBA00007931"/>
    </source>
</evidence>
<proteinExistence type="inferred from homology"/>
<keyword evidence="7 11" id="KW-0862">Zinc</keyword>
<evidence type="ECO:0000259" key="12">
    <source>
        <dbReference type="PROSITE" id="PS50106"/>
    </source>
</evidence>
<dbReference type="RefSeq" id="WP_249297596.1">
    <property type="nucleotide sequence ID" value="NZ_JACRSX010000004.1"/>
</dbReference>
<evidence type="ECO:0000256" key="4">
    <source>
        <dbReference type="ARBA" id="ARBA00022670"/>
    </source>
</evidence>
<keyword evidence="11" id="KW-0479">Metal-binding</keyword>
<evidence type="ECO:0000256" key="6">
    <source>
        <dbReference type="ARBA" id="ARBA00022801"/>
    </source>
</evidence>
<keyword evidence="4" id="KW-0645">Protease</keyword>
<evidence type="ECO:0000256" key="2">
    <source>
        <dbReference type="ARBA" id="ARBA00004141"/>
    </source>
</evidence>
<protein>
    <recommendedName>
        <fullName evidence="11">Zinc metalloprotease</fullName>
        <ecNumber evidence="11">3.4.24.-</ecNumber>
    </recommendedName>
</protein>
<dbReference type="Gene3D" id="2.30.42.10">
    <property type="match status" value="2"/>
</dbReference>
<comment type="similarity">
    <text evidence="3 11">Belongs to the peptidase M50B family.</text>
</comment>
<keyword evidence="14" id="KW-1185">Reference proteome</keyword>
<dbReference type="InterPro" id="IPR041489">
    <property type="entry name" value="PDZ_6"/>
</dbReference>
<dbReference type="InterPro" id="IPR001478">
    <property type="entry name" value="PDZ"/>
</dbReference>
<feature type="domain" description="PDZ" evidence="12">
    <location>
        <begin position="203"/>
        <end position="284"/>
    </location>
</feature>
<dbReference type="PANTHER" id="PTHR42837">
    <property type="entry name" value="REGULATOR OF SIGMA-E PROTEASE RSEP"/>
    <property type="match status" value="1"/>
</dbReference>
<evidence type="ECO:0000256" key="1">
    <source>
        <dbReference type="ARBA" id="ARBA00001947"/>
    </source>
</evidence>
<dbReference type="SMART" id="SM00228">
    <property type="entry name" value="PDZ"/>
    <property type="match status" value="2"/>
</dbReference>
<dbReference type="NCBIfam" id="TIGR00054">
    <property type="entry name" value="RIP metalloprotease RseP"/>
    <property type="match status" value="1"/>
</dbReference>
<organism evidence="13 14">
    <name type="scientific">Jutongia huaianensis</name>
    <dbReference type="NCBI Taxonomy" id="2763668"/>
    <lineage>
        <taxon>Bacteria</taxon>
        <taxon>Bacillati</taxon>
        <taxon>Bacillota</taxon>
        <taxon>Clostridia</taxon>
        <taxon>Lachnospirales</taxon>
        <taxon>Lachnospiraceae</taxon>
        <taxon>Jutongia</taxon>
    </lineage>
</organism>
<gene>
    <name evidence="13" type="primary">rseP</name>
    <name evidence="13" type="ORF">H8704_05300</name>
</gene>
<feature type="transmembrane region" description="Helical" evidence="11">
    <location>
        <begin position="107"/>
        <end position="133"/>
    </location>
</feature>
<keyword evidence="9 11" id="KW-0482">Metalloprotease</keyword>
<reference evidence="13 14" key="1">
    <citation type="submission" date="2020-08" db="EMBL/GenBank/DDBJ databases">
        <title>Genome public.</title>
        <authorList>
            <person name="Liu C."/>
            <person name="Sun Q."/>
        </authorList>
    </citation>
    <scope>NUCLEOTIDE SEQUENCE [LARGE SCALE GENOMIC DNA]</scope>
    <source>
        <strain evidence="13 14">NSJ-37</strain>
    </source>
</reference>
<evidence type="ECO:0000256" key="11">
    <source>
        <dbReference type="RuleBase" id="RU362031"/>
    </source>
</evidence>
<evidence type="ECO:0000256" key="10">
    <source>
        <dbReference type="ARBA" id="ARBA00023136"/>
    </source>
</evidence>